<dbReference type="EMBL" id="LXQA010238832">
    <property type="protein sequence ID" value="MCI36936.1"/>
    <property type="molecule type" value="Genomic_DNA"/>
</dbReference>
<organism evidence="1 2">
    <name type="scientific">Trifolium medium</name>
    <dbReference type="NCBI Taxonomy" id="97028"/>
    <lineage>
        <taxon>Eukaryota</taxon>
        <taxon>Viridiplantae</taxon>
        <taxon>Streptophyta</taxon>
        <taxon>Embryophyta</taxon>
        <taxon>Tracheophyta</taxon>
        <taxon>Spermatophyta</taxon>
        <taxon>Magnoliopsida</taxon>
        <taxon>eudicotyledons</taxon>
        <taxon>Gunneridae</taxon>
        <taxon>Pentapetalae</taxon>
        <taxon>rosids</taxon>
        <taxon>fabids</taxon>
        <taxon>Fabales</taxon>
        <taxon>Fabaceae</taxon>
        <taxon>Papilionoideae</taxon>
        <taxon>50 kb inversion clade</taxon>
        <taxon>NPAAA clade</taxon>
        <taxon>Hologalegina</taxon>
        <taxon>IRL clade</taxon>
        <taxon>Trifolieae</taxon>
        <taxon>Trifolium</taxon>
    </lineage>
</organism>
<dbReference type="GO" id="GO:0016301">
    <property type="term" value="F:kinase activity"/>
    <property type="evidence" value="ECO:0007669"/>
    <property type="project" value="UniProtKB-KW"/>
</dbReference>
<evidence type="ECO:0000313" key="1">
    <source>
        <dbReference type="EMBL" id="MCI36936.1"/>
    </source>
</evidence>
<sequence>MFQHLIYMNCSNPVQDDPVYADTASCIKSNSKDGHFYAIAGDLK</sequence>
<keyword evidence="1" id="KW-0418">Kinase</keyword>
<dbReference type="GO" id="GO:0030246">
    <property type="term" value="F:carbohydrate binding"/>
    <property type="evidence" value="ECO:0007669"/>
    <property type="project" value="UniProtKB-KW"/>
</dbReference>
<comment type="caution">
    <text evidence="1">The sequence shown here is derived from an EMBL/GenBank/DDBJ whole genome shotgun (WGS) entry which is preliminary data.</text>
</comment>
<keyword evidence="1" id="KW-0675">Receptor</keyword>
<feature type="non-terminal residue" evidence="1">
    <location>
        <position position="44"/>
    </location>
</feature>
<dbReference type="AlphaFoldDB" id="A0A392RN11"/>
<dbReference type="Proteomes" id="UP000265520">
    <property type="component" value="Unassembled WGS sequence"/>
</dbReference>
<keyword evidence="1" id="KW-0430">Lectin</keyword>
<evidence type="ECO:0000313" key="2">
    <source>
        <dbReference type="Proteomes" id="UP000265520"/>
    </source>
</evidence>
<accession>A0A392RN11</accession>
<name>A0A392RN11_9FABA</name>
<proteinExistence type="predicted"/>
<keyword evidence="2" id="KW-1185">Reference proteome</keyword>
<protein>
    <submittedName>
        <fullName evidence="1">G-type lectin S-receptor-like serine/threonine-protein kinase</fullName>
    </submittedName>
</protein>
<reference evidence="1 2" key="1">
    <citation type="journal article" date="2018" name="Front. Plant Sci.">
        <title>Red Clover (Trifolium pratense) and Zigzag Clover (T. medium) - A Picture of Genomic Similarities and Differences.</title>
        <authorList>
            <person name="Dluhosova J."/>
            <person name="Istvanek J."/>
            <person name="Nedelnik J."/>
            <person name="Repkova J."/>
        </authorList>
    </citation>
    <scope>NUCLEOTIDE SEQUENCE [LARGE SCALE GENOMIC DNA]</scope>
    <source>
        <strain evidence="2">cv. 10/8</strain>
        <tissue evidence="1">Leaf</tissue>
    </source>
</reference>
<keyword evidence="1" id="KW-0808">Transferase</keyword>